<protein>
    <submittedName>
        <fullName evidence="2">Uncharacterized protein</fullName>
    </submittedName>
</protein>
<gene>
    <name evidence="2" type="ORF">DPMN_183866</name>
</gene>
<organism evidence="2 3">
    <name type="scientific">Dreissena polymorpha</name>
    <name type="common">Zebra mussel</name>
    <name type="synonym">Mytilus polymorpha</name>
    <dbReference type="NCBI Taxonomy" id="45954"/>
    <lineage>
        <taxon>Eukaryota</taxon>
        <taxon>Metazoa</taxon>
        <taxon>Spiralia</taxon>
        <taxon>Lophotrochozoa</taxon>
        <taxon>Mollusca</taxon>
        <taxon>Bivalvia</taxon>
        <taxon>Autobranchia</taxon>
        <taxon>Heteroconchia</taxon>
        <taxon>Euheterodonta</taxon>
        <taxon>Imparidentia</taxon>
        <taxon>Neoheterodontei</taxon>
        <taxon>Myida</taxon>
        <taxon>Dreissenoidea</taxon>
        <taxon>Dreissenidae</taxon>
        <taxon>Dreissena</taxon>
    </lineage>
</organism>
<dbReference type="Proteomes" id="UP000828390">
    <property type="component" value="Unassembled WGS sequence"/>
</dbReference>
<evidence type="ECO:0000256" key="1">
    <source>
        <dbReference type="SAM" id="MobiDB-lite"/>
    </source>
</evidence>
<feature type="compositionally biased region" description="Polar residues" evidence="1">
    <location>
        <begin position="290"/>
        <end position="325"/>
    </location>
</feature>
<feature type="region of interest" description="Disordered" evidence="1">
    <location>
        <begin position="37"/>
        <end position="64"/>
    </location>
</feature>
<evidence type="ECO:0000313" key="2">
    <source>
        <dbReference type="EMBL" id="KAH3749369.1"/>
    </source>
</evidence>
<dbReference type="EMBL" id="JAIWYP010000010">
    <property type="protein sequence ID" value="KAH3749369.1"/>
    <property type="molecule type" value="Genomic_DNA"/>
</dbReference>
<reference evidence="2" key="2">
    <citation type="submission" date="2020-11" db="EMBL/GenBank/DDBJ databases">
        <authorList>
            <person name="McCartney M.A."/>
            <person name="Auch B."/>
            <person name="Kono T."/>
            <person name="Mallez S."/>
            <person name="Becker A."/>
            <person name="Gohl D.M."/>
            <person name="Silverstein K.A.T."/>
            <person name="Koren S."/>
            <person name="Bechman K.B."/>
            <person name="Herman A."/>
            <person name="Abrahante J.E."/>
            <person name="Garbe J."/>
        </authorList>
    </citation>
    <scope>NUCLEOTIDE SEQUENCE</scope>
    <source>
        <strain evidence="2">Duluth1</strain>
        <tissue evidence="2">Whole animal</tissue>
    </source>
</reference>
<proteinExistence type="predicted"/>
<sequence length="325" mass="35720">MHKLAHDLFGCEVKDLINIDRDFTTCATDMDEWKKSAPEILQEDGCDEEDDTNPTEEEATTSETTLSMSEVVEMSRKLKDWAVKKGHHDLLATLMEASNQIGDIAMNGEKLRDHFLDSPWVVSEDSQVLTIPYGTQSSPLYYTMWNPSLLYHVETSQVLTKKATKVVTITDDVAICQSCISRWRHPCRARQTYGLKGCQEKQLNFTYQAHSQEQPGPGETHSPEQPGPGPGPGSGVTHSPKLPGPGPGVTHITHSPKLPGSRTALSNQQLGPGETQPEQPGETQPEQPGVTQPEQPGVTQPEQHGVTQPEQPGNSLEKLSQNSLE</sequence>
<feature type="region of interest" description="Disordered" evidence="1">
    <location>
        <begin position="210"/>
        <end position="325"/>
    </location>
</feature>
<keyword evidence="3" id="KW-1185">Reference proteome</keyword>
<comment type="caution">
    <text evidence="2">The sequence shown here is derived from an EMBL/GenBank/DDBJ whole genome shotgun (WGS) entry which is preliminary data.</text>
</comment>
<feature type="compositionally biased region" description="Low complexity" evidence="1">
    <location>
        <begin position="271"/>
        <end position="289"/>
    </location>
</feature>
<name>A0A9D4DHF1_DREPO</name>
<accession>A0A9D4DHF1</accession>
<evidence type="ECO:0000313" key="3">
    <source>
        <dbReference type="Proteomes" id="UP000828390"/>
    </source>
</evidence>
<reference evidence="2" key="1">
    <citation type="journal article" date="2019" name="bioRxiv">
        <title>The Genome of the Zebra Mussel, Dreissena polymorpha: A Resource for Invasive Species Research.</title>
        <authorList>
            <person name="McCartney M.A."/>
            <person name="Auch B."/>
            <person name="Kono T."/>
            <person name="Mallez S."/>
            <person name="Zhang Y."/>
            <person name="Obille A."/>
            <person name="Becker A."/>
            <person name="Abrahante J.E."/>
            <person name="Garbe J."/>
            <person name="Badalamenti J.P."/>
            <person name="Herman A."/>
            <person name="Mangelson H."/>
            <person name="Liachko I."/>
            <person name="Sullivan S."/>
            <person name="Sone E.D."/>
            <person name="Koren S."/>
            <person name="Silverstein K.A.T."/>
            <person name="Beckman K.B."/>
            <person name="Gohl D.M."/>
        </authorList>
    </citation>
    <scope>NUCLEOTIDE SEQUENCE</scope>
    <source>
        <strain evidence="2">Duluth1</strain>
        <tissue evidence="2">Whole animal</tissue>
    </source>
</reference>
<feature type="compositionally biased region" description="Acidic residues" evidence="1">
    <location>
        <begin position="41"/>
        <end position="60"/>
    </location>
</feature>
<dbReference type="AlphaFoldDB" id="A0A9D4DHF1"/>